<feature type="signal peptide" evidence="9">
    <location>
        <begin position="1"/>
        <end position="20"/>
    </location>
</feature>
<proteinExistence type="inferred from homology"/>
<evidence type="ECO:0000256" key="4">
    <source>
        <dbReference type="ARBA" id="ARBA00022776"/>
    </source>
</evidence>
<name>A0AAN6IZL3_EXODE</name>
<dbReference type="PANTHER" id="PTHR12830">
    <property type="entry name" value="ANAPHASE-PROMOTING COMPLEX SUBUNIT 5"/>
    <property type="match status" value="1"/>
</dbReference>
<accession>A0AAN6IZL3</accession>
<keyword evidence="6" id="KW-0131">Cell cycle</keyword>
<dbReference type="InterPro" id="IPR011990">
    <property type="entry name" value="TPR-like_helical_dom_sf"/>
</dbReference>
<dbReference type="Gene3D" id="1.25.40.10">
    <property type="entry name" value="Tetratricopeptide repeat domain"/>
    <property type="match status" value="1"/>
</dbReference>
<dbReference type="GO" id="GO:0051301">
    <property type="term" value="P:cell division"/>
    <property type="evidence" value="ECO:0007669"/>
    <property type="project" value="UniProtKB-KW"/>
</dbReference>
<gene>
    <name evidence="11" type="primary">apc5</name>
    <name evidence="11" type="ORF">HRR80_000643</name>
</gene>
<evidence type="ECO:0000259" key="10">
    <source>
        <dbReference type="Pfam" id="PF12862"/>
    </source>
</evidence>
<evidence type="ECO:0000256" key="1">
    <source>
        <dbReference type="ARBA" id="ARBA00007450"/>
    </source>
</evidence>
<evidence type="ECO:0000313" key="11">
    <source>
        <dbReference type="EMBL" id="KAJ8995893.1"/>
    </source>
</evidence>
<reference evidence="11" key="1">
    <citation type="submission" date="2023-01" db="EMBL/GenBank/DDBJ databases">
        <title>Exophiala dermititidis isolated from Cystic Fibrosis Patient.</title>
        <authorList>
            <person name="Kurbessoian T."/>
            <person name="Crocker A."/>
            <person name="Murante D."/>
            <person name="Hogan D.A."/>
            <person name="Stajich J.E."/>
        </authorList>
    </citation>
    <scope>NUCLEOTIDE SEQUENCE</scope>
    <source>
        <strain evidence="11">Ex8</strain>
    </source>
</reference>
<dbReference type="Proteomes" id="UP001161757">
    <property type="component" value="Unassembled WGS sequence"/>
</dbReference>
<keyword evidence="5" id="KW-0833">Ubl conjugation pathway</keyword>
<protein>
    <recommendedName>
        <fullName evidence="2">Anaphase-promoting complex subunit 5</fullName>
    </recommendedName>
    <alternativeName>
        <fullName evidence="7">Cyclosome subunit 5</fullName>
    </alternativeName>
</protein>
<dbReference type="GO" id="GO:0005680">
    <property type="term" value="C:anaphase-promoting complex"/>
    <property type="evidence" value="ECO:0007669"/>
    <property type="project" value="InterPro"/>
</dbReference>
<evidence type="ECO:0000256" key="9">
    <source>
        <dbReference type="SAM" id="SignalP"/>
    </source>
</evidence>
<comment type="similarity">
    <text evidence="1">Belongs to the APC5 family.</text>
</comment>
<evidence type="ECO:0000256" key="8">
    <source>
        <dbReference type="ARBA" id="ARBA00045696"/>
    </source>
</evidence>
<evidence type="ECO:0000256" key="3">
    <source>
        <dbReference type="ARBA" id="ARBA00022618"/>
    </source>
</evidence>
<evidence type="ECO:0000256" key="7">
    <source>
        <dbReference type="ARBA" id="ARBA00031069"/>
    </source>
</evidence>
<dbReference type="AlphaFoldDB" id="A0AAN6IZL3"/>
<dbReference type="InterPro" id="IPR026000">
    <property type="entry name" value="Apc5_dom"/>
</dbReference>
<dbReference type="GO" id="GO:0031145">
    <property type="term" value="P:anaphase-promoting complex-dependent catabolic process"/>
    <property type="evidence" value="ECO:0007669"/>
    <property type="project" value="TreeGrafter"/>
</dbReference>
<dbReference type="InterPro" id="IPR037679">
    <property type="entry name" value="Apc5"/>
</dbReference>
<keyword evidence="3" id="KW-0132">Cell division</keyword>
<dbReference type="EMBL" id="JAJGCB010000001">
    <property type="protein sequence ID" value="KAJ8995893.1"/>
    <property type="molecule type" value="Genomic_DNA"/>
</dbReference>
<dbReference type="PANTHER" id="PTHR12830:SF9">
    <property type="entry name" value="ANAPHASE-PROMOTING COMPLEX SUBUNIT 5"/>
    <property type="match status" value="1"/>
</dbReference>
<feature type="chain" id="PRO_5042824801" description="Anaphase-promoting complex subunit 5" evidence="9">
    <location>
        <begin position="21"/>
        <end position="771"/>
    </location>
</feature>
<dbReference type="Pfam" id="PF12862">
    <property type="entry name" value="ANAPC5"/>
    <property type="match status" value="1"/>
</dbReference>
<dbReference type="GO" id="GO:0070979">
    <property type="term" value="P:protein K11-linked ubiquitination"/>
    <property type="evidence" value="ECO:0007669"/>
    <property type="project" value="TreeGrafter"/>
</dbReference>
<keyword evidence="9" id="KW-0732">Signal</keyword>
<sequence>MNRFLTPGKVVLLVVALLYAEDVVPTAQTTSILTFLMGHVIPINRESCTTDTNAGSDHALPISAFEWALSTLPSSRPGRSLYDLLLKRLWMIDCFHAFEAFITNLPCLLAKTREQILREREADDDSEISEDLVHGPILRTSPLGAFIRRCYLEYMRLQFQDSIALWQSFILYRLPTWQSYEKKNIVHEGSALDVSLDSLRIGPSHQLAQLVYGGLAEEKSNHQGAFSTYDLEKLMEFQVSELQRIGGRLPDSMKAKLQQVAKSSNIIPKLGYYLRFLDSWRARDYYSAFDNLRRYFDYAMQSRERAFYQYALLNLAILQADFDCYDEALPAMQEAIATARENRDVTCLNYCMSWLYHFGRSFPNKLNTQEGKGILGNEVEGLAFLKSRAKDAEMWSLLSTTLLSEAKLGLQYGDNLAVVFENIAKASHLNTIRSTHSITGSTLLMKGAAYSRVGIAHLTWLCGQAFLQCHIKEAPVEDILKCNCRMAGLLVQRGRYREADEVLDGIPIHVRRVPKFQNYLNFYHGLLKSRRILHRDDLNAAEHLLVRLRGQAPPDVEIRFSLSLLEVELLIRRGNFSGALQNIEALTKGKHHDISDIAVQTRLLNLKARVLAECGHPLKGFSLVTKAAQFAYRGRILPLLWESIGLLGRILNELREFAAASEILESIMPQVLQNEDCDLTARSFSVLADAYMGMAGWEEDRPNKRKEFISKTMENIDHAHLHFSRIEDLKGQLEMLEKKAILLHWKGDLVLANDVAAQYLELQRKYESEKV</sequence>
<evidence type="ECO:0000313" key="12">
    <source>
        <dbReference type="Proteomes" id="UP001161757"/>
    </source>
</evidence>
<comment type="caution">
    <text evidence="11">The sequence shown here is derived from an EMBL/GenBank/DDBJ whole genome shotgun (WGS) entry which is preliminary data.</text>
</comment>
<evidence type="ECO:0000256" key="2">
    <source>
        <dbReference type="ARBA" id="ARBA00016066"/>
    </source>
</evidence>
<evidence type="ECO:0000256" key="6">
    <source>
        <dbReference type="ARBA" id="ARBA00023306"/>
    </source>
</evidence>
<organism evidence="11 12">
    <name type="scientific">Exophiala dermatitidis</name>
    <name type="common">Black yeast-like fungus</name>
    <name type="synonym">Wangiella dermatitidis</name>
    <dbReference type="NCBI Taxonomy" id="5970"/>
    <lineage>
        <taxon>Eukaryota</taxon>
        <taxon>Fungi</taxon>
        <taxon>Dikarya</taxon>
        <taxon>Ascomycota</taxon>
        <taxon>Pezizomycotina</taxon>
        <taxon>Eurotiomycetes</taxon>
        <taxon>Chaetothyriomycetidae</taxon>
        <taxon>Chaetothyriales</taxon>
        <taxon>Herpotrichiellaceae</taxon>
        <taxon>Exophiala</taxon>
    </lineage>
</organism>
<keyword evidence="4" id="KW-0498">Mitosis</keyword>
<comment type="function">
    <text evidence="8">Component of the anaphase promoting complex/cyclosome (APC/C), a cell cycle-regulated E3 ubiquitin ligase that controls progression through mitosis and the G1 phase of the cell cycle. The APC/C complex acts by mediating ubiquitination and subsequent degradation of target proteins: it mainly mediates the formation of 'Lys-11'-linked polyubiquitin chains and, to a lower extent, the formation of 'Lys-48'- and 'Lys-63'-linked polyubiquitin chains. The APC/C complex catalyzes assembly of branched 'Lys-11'-/'Lys-48'-linked branched ubiquitin chains on target proteins.</text>
</comment>
<evidence type="ECO:0000256" key="5">
    <source>
        <dbReference type="ARBA" id="ARBA00022786"/>
    </source>
</evidence>
<feature type="domain" description="Anaphase-promoting complex subunit 5" evidence="10">
    <location>
        <begin position="272"/>
        <end position="360"/>
    </location>
</feature>
<dbReference type="GO" id="GO:0045842">
    <property type="term" value="P:positive regulation of mitotic metaphase/anaphase transition"/>
    <property type="evidence" value="ECO:0007669"/>
    <property type="project" value="TreeGrafter"/>
</dbReference>